<dbReference type="InterPro" id="IPR009739">
    <property type="entry name" value="LprI-like_N"/>
</dbReference>
<dbReference type="Pfam" id="PF07007">
    <property type="entry name" value="LprI"/>
    <property type="match status" value="1"/>
</dbReference>
<protein>
    <submittedName>
        <fullName evidence="2">Uncharacterized conserved protein YecT, DUF1311 family</fullName>
    </submittedName>
</protein>
<organism evidence="2 3">
    <name type="scientific">Paraburkholderia fungorum</name>
    <dbReference type="NCBI Taxonomy" id="134537"/>
    <lineage>
        <taxon>Bacteria</taxon>
        <taxon>Pseudomonadati</taxon>
        <taxon>Pseudomonadota</taxon>
        <taxon>Betaproteobacteria</taxon>
        <taxon>Burkholderiales</taxon>
        <taxon>Burkholderiaceae</taxon>
        <taxon>Paraburkholderia</taxon>
    </lineage>
</organism>
<proteinExistence type="predicted"/>
<reference evidence="3" key="1">
    <citation type="submission" date="2016-10" db="EMBL/GenBank/DDBJ databases">
        <authorList>
            <person name="Varghese N."/>
        </authorList>
    </citation>
    <scope>NUCLEOTIDE SEQUENCE [LARGE SCALE GENOMIC DNA]</scope>
    <source>
        <strain evidence="3">GAS106B</strain>
    </source>
</reference>
<dbReference type="Gene3D" id="1.20.1270.180">
    <property type="match status" value="1"/>
</dbReference>
<accession>A0A1H1JMD7</accession>
<dbReference type="Proteomes" id="UP000183487">
    <property type="component" value="Unassembled WGS sequence"/>
</dbReference>
<sequence>MFDYREFVPSAAYFSGHTRVEIDLLCNTGKNASTSDLEVCGERRFEQTSAELEVTVKSIEKAYRNGDVALKADDDPIASAYFVKAQKAWQDYRENQCYVETYSLAVASMRYMTFWDCMARIAKERIIDLQSIGN</sequence>
<keyword evidence="3" id="KW-1185">Reference proteome</keyword>
<gene>
    <name evidence="2" type="ORF">SAMN05443245_6850</name>
</gene>
<dbReference type="AlphaFoldDB" id="A0A1H1JMD7"/>
<name>A0A1H1JMD7_9BURK</name>
<dbReference type="EMBL" id="FNKP01000003">
    <property type="protein sequence ID" value="SDR51164.1"/>
    <property type="molecule type" value="Genomic_DNA"/>
</dbReference>
<evidence type="ECO:0000313" key="2">
    <source>
        <dbReference type="EMBL" id="SDR51164.1"/>
    </source>
</evidence>
<feature type="domain" description="Lysozyme inhibitor LprI-like N-terminal" evidence="1">
    <location>
        <begin position="30"/>
        <end position="129"/>
    </location>
</feature>
<evidence type="ECO:0000259" key="1">
    <source>
        <dbReference type="Pfam" id="PF07007"/>
    </source>
</evidence>
<evidence type="ECO:0000313" key="3">
    <source>
        <dbReference type="Proteomes" id="UP000183487"/>
    </source>
</evidence>